<protein>
    <submittedName>
        <fullName evidence="1">Uncharacterized protein</fullName>
    </submittedName>
</protein>
<accession>A0AAV7J4S8</accession>
<sequence length="105" mass="11919">MRVSSEKPDRQVRYKASRMLCVDHRGKIRKRLVRSCIAWLKRESIFAGVGYMVATPPETAASQQLRFDRQKWINLSVGAIHYGFNELGIYSEPGSLSGLCCRVEG</sequence>
<evidence type="ECO:0000313" key="1">
    <source>
        <dbReference type="EMBL" id="KAH0566822.1"/>
    </source>
</evidence>
<dbReference type="Proteomes" id="UP000826195">
    <property type="component" value="Unassembled WGS sequence"/>
</dbReference>
<gene>
    <name evidence="1" type="ORF">KQX54_004579</name>
</gene>
<reference evidence="1 2" key="1">
    <citation type="journal article" date="2021" name="J. Hered.">
        <title>A chromosome-level genome assembly of the parasitoid wasp, Cotesia glomerata (Hymenoptera: Braconidae).</title>
        <authorList>
            <person name="Pinto B.J."/>
            <person name="Weis J.J."/>
            <person name="Gamble T."/>
            <person name="Ode P.J."/>
            <person name="Paul R."/>
            <person name="Zaspel J.M."/>
        </authorList>
    </citation>
    <scope>NUCLEOTIDE SEQUENCE [LARGE SCALE GENOMIC DNA]</scope>
    <source>
        <strain evidence="1">CgM1</strain>
    </source>
</reference>
<proteinExistence type="predicted"/>
<keyword evidence="2" id="KW-1185">Reference proteome</keyword>
<dbReference type="EMBL" id="JAHXZJ010000001">
    <property type="protein sequence ID" value="KAH0566822.1"/>
    <property type="molecule type" value="Genomic_DNA"/>
</dbReference>
<dbReference type="AlphaFoldDB" id="A0AAV7J4S8"/>
<evidence type="ECO:0000313" key="2">
    <source>
        <dbReference type="Proteomes" id="UP000826195"/>
    </source>
</evidence>
<name>A0AAV7J4S8_COTGL</name>
<organism evidence="1 2">
    <name type="scientific">Cotesia glomerata</name>
    <name type="common">Lepidopteran parasitic wasp</name>
    <name type="synonym">Apanteles glomeratus</name>
    <dbReference type="NCBI Taxonomy" id="32391"/>
    <lineage>
        <taxon>Eukaryota</taxon>
        <taxon>Metazoa</taxon>
        <taxon>Ecdysozoa</taxon>
        <taxon>Arthropoda</taxon>
        <taxon>Hexapoda</taxon>
        <taxon>Insecta</taxon>
        <taxon>Pterygota</taxon>
        <taxon>Neoptera</taxon>
        <taxon>Endopterygota</taxon>
        <taxon>Hymenoptera</taxon>
        <taxon>Apocrita</taxon>
        <taxon>Ichneumonoidea</taxon>
        <taxon>Braconidae</taxon>
        <taxon>Microgastrinae</taxon>
        <taxon>Cotesia</taxon>
    </lineage>
</organism>
<comment type="caution">
    <text evidence="1">The sequence shown here is derived from an EMBL/GenBank/DDBJ whole genome shotgun (WGS) entry which is preliminary data.</text>
</comment>